<evidence type="ECO:0000259" key="8">
    <source>
        <dbReference type="PROSITE" id="PS50089"/>
    </source>
</evidence>
<evidence type="ECO:0000256" key="1">
    <source>
        <dbReference type="ARBA" id="ARBA00004123"/>
    </source>
</evidence>
<evidence type="ECO:0000259" key="9">
    <source>
        <dbReference type="PROSITE" id="PS50158"/>
    </source>
</evidence>
<dbReference type="GO" id="GO:0061630">
    <property type="term" value="F:ubiquitin protein ligase activity"/>
    <property type="evidence" value="ECO:0007669"/>
    <property type="project" value="InterPro"/>
</dbReference>
<protein>
    <recommendedName>
        <fullName evidence="14">RING-type domain-containing protein</fullName>
    </recommendedName>
</protein>
<dbReference type="Pfam" id="PF13923">
    <property type="entry name" value="zf-C3HC4_2"/>
    <property type="match status" value="1"/>
</dbReference>
<dbReference type="OrthoDB" id="106784at2759"/>
<feature type="compositionally biased region" description="Basic and acidic residues" evidence="7">
    <location>
        <begin position="457"/>
        <end position="508"/>
    </location>
</feature>
<dbReference type="CDD" id="cd16620">
    <property type="entry name" value="vRING-HC-C4C4_RBBP6"/>
    <property type="match status" value="1"/>
</dbReference>
<sequence length="918" mass="102334">MCSVKIHYCPEMSVHYKFKSTLDYDTVSFDGLHISVADLKKAIFHQKRIGKNTDFDLQITNAQTKEDYTDDNALIAKNTSLIVARVPLTVQQKRTWDRTETPAFNNSKDETNLGRSVDLTRLDGSEEDKIRAMITQSTQDYDPSNYMKIRGSNQTGEVPVHYRCHKCHQPGHWIKNCPLALSQEPVEIKKSTGIPRSFMVPVDGPSVPGAMMTPGGTYAVPAIDHQAYKEGKKERPPFAQDPEPVIEKPEIPEDLLCNICKDLLTDAVMIPCCGNSFCDECIRTFLLESEEHECPDCSEKDVSPESLIPNRYLRNAVLNFKNETGYAKRPVYKPPPPQPPLSQKIAAAAASSIIEPGSTISEKLSASPSMSAATPGAARNSSQAVSGADLAEAKEADKPVLGKVSPSYEKATLSSTALTDSALENDAHSDIATKLAAALEAEIPPPPGTEPPLLPERTSDQSWRDRESGSELRDDEYARDRYSRERRRSFSRDNHRDRNASYHNRVENNMRPPSRRRSLSPRNSQPHSDYPMPHQAGPHNKGYGPGHIPPADGRYHPAPLHYDPNLRRSTEDRAGTPTVDEPHLHGPNHGQSAALLPYPPGEERAPPPPPPNYNAPPAAGHNPPLLPDPYMAPPRMPMYPPHQQPAPYGPPPPAQRYDGRPPPPPPAAYQQQPPGTGYRPGGPPRSYPGGPPRGMRGMHNMGYRGMQPPPPGMGRNMHNGTTGVIDDPLEAFQRMLREKDERDRRMGKHRRRSRSRSYSRSRSRSRSRSFGRRASPSRPSRSRSPPPKRRQSSRSPPPSHRARSRTPKKQRRSRSGSFSISRSRSYSRSQSPRGSLPRERDRDRKVKRPRDAPAPYRSPARSPPRYHKDRDRERPRSREPYASYYGDTPAAPVHEPSYRGSDGRGPAASRYRGSGSIG</sequence>
<feature type="compositionally biased region" description="Polar residues" evidence="7">
    <location>
        <begin position="362"/>
        <end position="372"/>
    </location>
</feature>
<dbReference type="Gene3D" id="3.10.20.90">
    <property type="entry name" value="Phosphatidylinositol 3-kinase Catalytic Subunit, Chain A, domain 1"/>
    <property type="match status" value="1"/>
</dbReference>
<evidence type="ECO:0000313" key="13">
    <source>
        <dbReference type="Proteomes" id="UP000215335"/>
    </source>
</evidence>
<dbReference type="GO" id="GO:0008270">
    <property type="term" value="F:zinc ion binding"/>
    <property type="evidence" value="ECO:0007669"/>
    <property type="project" value="UniProtKB-KW"/>
</dbReference>
<dbReference type="InterPro" id="IPR003613">
    <property type="entry name" value="Ubox_domain"/>
</dbReference>
<dbReference type="InterPro" id="IPR014891">
    <property type="entry name" value="DWNN_domain"/>
</dbReference>
<reference evidence="12 13" key="1">
    <citation type="journal article" date="2017" name="Curr. Biol.">
        <title>The Evolution of Venom by Co-option of Single-Copy Genes.</title>
        <authorList>
            <person name="Martinson E.O."/>
            <person name="Mrinalini"/>
            <person name="Kelkar Y.D."/>
            <person name="Chang C.H."/>
            <person name="Werren J.H."/>
        </authorList>
    </citation>
    <scope>NUCLEOTIDE SEQUENCE [LARGE SCALE GENOMIC DNA]</scope>
    <source>
        <strain evidence="12 13">Alberta</strain>
        <tissue evidence="12">Whole body</tissue>
    </source>
</reference>
<feature type="compositionally biased region" description="Basic and acidic residues" evidence="7">
    <location>
        <begin position="735"/>
        <end position="744"/>
    </location>
</feature>
<dbReference type="FunFam" id="3.10.20.90:FF:000070">
    <property type="entry name" value="E3 ubiquitin-protein ligase RBBP6 isoform X2"/>
    <property type="match status" value="1"/>
</dbReference>
<dbReference type="PROSITE" id="PS51698">
    <property type="entry name" value="U_BOX"/>
    <property type="match status" value="1"/>
</dbReference>
<dbReference type="Pfam" id="PF08783">
    <property type="entry name" value="DWNN"/>
    <property type="match status" value="1"/>
</dbReference>
<feature type="compositionally biased region" description="Low complexity" evidence="7">
    <location>
        <begin position="668"/>
        <end position="677"/>
    </location>
</feature>
<evidence type="ECO:0000259" key="11">
    <source>
        <dbReference type="PROSITE" id="PS51698"/>
    </source>
</evidence>
<feature type="compositionally biased region" description="Basic residues" evidence="7">
    <location>
        <begin position="800"/>
        <end position="814"/>
    </location>
</feature>
<dbReference type="SUPFAM" id="SSF57756">
    <property type="entry name" value="Retrovirus zinc finger-like domains"/>
    <property type="match status" value="1"/>
</dbReference>
<dbReference type="SMART" id="SM00184">
    <property type="entry name" value="RING"/>
    <property type="match status" value="1"/>
</dbReference>
<feature type="compositionally biased region" description="Basic and acidic residues" evidence="7">
    <location>
        <begin position="866"/>
        <end position="879"/>
    </location>
</feature>
<dbReference type="InterPro" id="IPR001878">
    <property type="entry name" value="Znf_CCHC"/>
</dbReference>
<evidence type="ECO:0008006" key="14">
    <source>
        <dbReference type="Google" id="ProtNLM"/>
    </source>
</evidence>
<feature type="domain" description="CCHC-type" evidence="9">
    <location>
        <begin position="163"/>
        <end position="178"/>
    </location>
</feature>
<keyword evidence="2" id="KW-0479">Metal-binding</keyword>
<dbReference type="PROSITE" id="PS51282">
    <property type="entry name" value="DWNN"/>
    <property type="match status" value="1"/>
</dbReference>
<dbReference type="InterPro" id="IPR001841">
    <property type="entry name" value="Znf_RING"/>
</dbReference>
<evidence type="ECO:0000256" key="3">
    <source>
        <dbReference type="ARBA" id="ARBA00022771"/>
    </source>
</evidence>
<dbReference type="PROSITE" id="PS50158">
    <property type="entry name" value="ZF_CCHC"/>
    <property type="match status" value="1"/>
</dbReference>
<keyword evidence="5" id="KW-0539">Nucleus</keyword>
<dbReference type="SMART" id="SM01180">
    <property type="entry name" value="DWNN"/>
    <property type="match status" value="1"/>
</dbReference>
<keyword evidence="4" id="KW-0862">Zinc</keyword>
<organism evidence="12 13">
    <name type="scientific">Trichomalopsis sarcophagae</name>
    <dbReference type="NCBI Taxonomy" id="543379"/>
    <lineage>
        <taxon>Eukaryota</taxon>
        <taxon>Metazoa</taxon>
        <taxon>Ecdysozoa</taxon>
        <taxon>Arthropoda</taxon>
        <taxon>Hexapoda</taxon>
        <taxon>Insecta</taxon>
        <taxon>Pterygota</taxon>
        <taxon>Neoptera</taxon>
        <taxon>Endopterygota</taxon>
        <taxon>Hymenoptera</taxon>
        <taxon>Apocrita</taxon>
        <taxon>Proctotrupomorpha</taxon>
        <taxon>Chalcidoidea</taxon>
        <taxon>Pteromalidae</taxon>
        <taxon>Pteromalinae</taxon>
        <taxon>Trichomalopsis</taxon>
    </lineage>
</organism>
<dbReference type="AlphaFoldDB" id="A0A232EPG1"/>
<keyword evidence="13" id="KW-1185">Reference proteome</keyword>
<dbReference type="STRING" id="543379.A0A232EPG1"/>
<feature type="compositionally biased region" description="Basic residues" evidence="7">
    <location>
        <begin position="745"/>
        <end position="771"/>
    </location>
</feature>
<name>A0A232EPG1_9HYME</name>
<feature type="compositionally biased region" description="Low complexity" evidence="7">
    <location>
        <begin position="693"/>
        <end position="706"/>
    </location>
</feature>
<keyword evidence="3 6" id="KW-0863">Zinc-finger</keyword>
<dbReference type="Gene3D" id="3.30.40.10">
    <property type="entry name" value="Zinc/RING finger domain, C3HC4 (zinc finger)"/>
    <property type="match status" value="1"/>
</dbReference>
<comment type="caution">
    <text evidence="12">The sequence shown here is derived from an EMBL/GenBank/DDBJ whole genome shotgun (WGS) entry which is preliminary data.</text>
</comment>
<evidence type="ECO:0000256" key="7">
    <source>
        <dbReference type="SAM" id="MobiDB-lite"/>
    </source>
</evidence>
<evidence type="ECO:0000256" key="2">
    <source>
        <dbReference type="ARBA" id="ARBA00022723"/>
    </source>
</evidence>
<accession>A0A232EPG1</accession>
<dbReference type="GO" id="GO:0016567">
    <property type="term" value="P:protein ubiquitination"/>
    <property type="evidence" value="ECO:0007669"/>
    <property type="project" value="InterPro"/>
</dbReference>
<dbReference type="InterPro" id="IPR013083">
    <property type="entry name" value="Znf_RING/FYVE/PHD"/>
</dbReference>
<dbReference type="EMBL" id="NNAY01002954">
    <property type="protein sequence ID" value="OXU20228.1"/>
    <property type="molecule type" value="Genomic_DNA"/>
</dbReference>
<dbReference type="SUPFAM" id="SSF57850">
    <property type="entry name" value="RING/U-box"/>
    <property type="match status" value="1"/>
</dbReference>
<feature type="compositionally biased region" description="Low complexity" evidence="7">
    <location>
        <begin position="815"/>
        <end position="835"/>
    </location>
</feature>
<feature type="domain" description="RING-type" evidence="8">
    <location>
        <begin position="257"/>
        <end position="298"/>
    </location>
</feature>
<feature type="compositionally biased region" description="Basic and acidic residues" evidence="7">
    <location>
        <begin position="564"/>
        <end position="584"/>
    </location>
</feature>
<evidence type="ECO:0000313" key="12">
    <source>
        <dbReference type="EMBL" id="OXU20228.1"/>
    </source>
</evidence>
<evidence type="ECO:0000256" key="5">
    <source>
        <dbReference type="ARBA" id="ARBA00023242"/>
    </source>
</evidence>
<dbReference type="Proteomes" id="UP000215335">
    <property type="component" value="Unassembled WGS sequence"/>
</dbReference>
<evidence type="ECO:0000259" key="10">
    <source>
        <dbReference type="PROSITE" id="PS51282"/>
    </source>
</evidence>
<dbReference type="PROSITE" id="PS50089">
    <property type="entry name" value="ZF_RING_2"/>
    <property type="match status" value="1"/>
</dbReference>
<dbReference type="GO" id="GO:0006511">
    <property type="term" value="P:ubiquitin-dependent protein catabolic process"/>
    <property type="evidence" value="ECO:0007669"/>
    <property type="project" value="TreeGrafter"/>
</dbReference>
<feature type="compositionally biased region" description="Pro residues" evidence="7">
    <location>
        <begin position="681"/>
        <end position="691"/>
    </location>
</feature>
<feature type="region of interest" description="Disordered" evidence="7">
    <location>
        <begin position="327"/>
        <end position="348"/>
    </location>
</feature>
<dbReference type="InterPro" id="IPR033489">
    <property type="entry name" value="RBBP6"/>
</dbReference>
<feature type="compositionally biased region" description="Low complexity" evidence="7">
    <location>
        <begin position="772"/>
        <end position="783"/>
    </location>
</feature>
<dbReference type="InterPro" id="IPR036875">
    <property type="entry name" value="Znf_CCHC_sf"/>
</dbReference>
<feature type="domain" description="U-box" evidence="11">
    <location>
        <begin position="250"/>
        <end position="327"/>
    </location>
</feature>
<dbReference type="Gene3D" id="4.10.60.10">
    <property type="entry name" value="Zinc finger, CCHC-type"/>
    <property type="match status" value="1"/>
</dbReference>
<feature type="region of interest" description="Disordered" evidence="7">
    <location>
        <begin position="442"/>
        <end position="918"/>
    </location>
</feature>
<comment type="subcellular location">
    <subcellularLocation>
        <location evidence="1">Nucleus</location>
    </subcellularLocation>
</comment>
<evidence type="ECO:0000256" key="6">
    <source>
        <dbReference type="PROSITE-ProRule" id="PRU00047"/>
    </source>
</evidence>
<dbReference type="SMART" id="SM00343">
    <property type="entry name" value="ZnF_C2HC"/>
    <property type="match status" value="1"/>
</dbReference>
<feature type="region of interest" description="Disordered" evidence="7">
    <location>
        <begin position="362"/>
        <end position="389"/>
    </location>
</feature>
<dbReference type="PANTHER" id="PTHR15439:SF0">
    <property type="entry name" value="CELL DIVISION CYCLE AND APOPTOSIS REGULATOR PROTEIN 1-RELATED"/>
    <property type="match status" value="1"/>
</dbReference>
<dbReference type="GO" id="GO:0005634">
    <property type="term" value="C:nucleus"/>
    <property type="evidence" value="ECO:0007669"/>
    <property type="project" value="UniProtKB-SubCell"/>
</dbReference>
<gene>
    <name evidence="12" type="ORF">TSAR_012141</name>
</gene>
<dbReference type="PANTHER" id="PTHR15439">
    <property type="entry name" value="RETINOBLASTOMA-BINDING PROTEIN 6"/>
    <property type="match status" value="1"/>
</dbReference>
<feature type="domain" description="DWNN" evidence="10">
    <location>
        <begin position="14"/>
        <end position="87"/>
    </location>
</feature>
<feature type="compositionally biased region" description="Pro residues" evidence="7">
    <location>
        <begin position="624"/>
        <end position="667"/>
    </location>
</feature>
<dbReference type="GO" id="GO:0003676">
    <property type="term" value="F:nucleic acid binding"/>
    <property type="evidence" value="ECO:0007669"/>
    <property type="project" value="InterPro"/>
</dbReference>
<dbReference type="GO" id="GO:0006397">
    <property type="term" value="P:mRNA processing"/>
    <property type="evidence" value="ECO:0007669"/>
    <property type="project" value="InterPro"/>
</dbReference>
<feature type="non-terminal residue" evidence="12">
    <location>
        <position position="918"/>
    </location>
</feature>
<proteinExistence type="predicted"/>
<evidence type="ECO:0000256" key="4">
    <source>
        <dbReference type="ARBA" id="ARBA00022833"/>
    </source>
</evidence>
<feature type="compositionally biased region" description="Pro residues" evidence="7">
    <location>
        <begin position="443"/>
        <end position="454"/>
    </location>
</feature>